<dbReference type="PROSITE" id="PS51440">
    <property type="entry name" value="TIM_2"/>
    <property type="match status" value="1"/>
</dbReference>
<evidence type="ECO:0000313" key="10">
    <source>
        <dbReference type="EMBL" id="SNV00574.1"/>
    </source>
</evidence>
<comment type="subcellular location">
    <subcellularLocation>
        <location evidence="7 8">Cytoplasm</location>
    </subcellularLocation>
</comment>
<keyword evidence="5 7" id="KW-0324">Glycolysis</keyword>
<dbReference type="NCBIfam" id="TIGR00419">
    <property type="entry name" value="tim"/>
    <property type="match status" value="1"/>
</dbReference>
<comment type="function">
    <text evidence="7">Involved in the gluconeogenesis. Catalyzes stereospecifically the conversion of dihydroxyacetone phosphate (DHAP) to D-glyceraldehyde-3-phosphate (G3P).</text>
</comment>
<dbReference type="InterPro" id="IPR013785">
    <property type="entry name" value="Aldolase_TIM"/>
</dbReference>
<keyword evidence="3 7" id="KW-0312">Gluconeogenesis</keyword>
<evidence type="ECO:0000256" key="3">
    <source>
        <dbReference type="ARBA" id="ARBA00022432"/>
    </source>
</evidence>
<dbReference type="GO" id="GO:0019563">
    <property type="term" value="P:glycerol catabolic process"/>
    <property type="evidence" value="ECO:0007669"/>
    <property type="project" value="TreeGrafter"/>
</dbReference>
<comment type="similarity">
    <text evidence="2 7 8">Belongs to the triosephosphate isomerase family.</text>
</comment>
<dbReference type="AlphaFoldDB" id="A0AAX2GWZ5"/>
<feature type="binding site" evidence="7">
    <location>
        <begin position="9"/>
        <end position="11"/>
    </location>
    <ligand>
        <name>substrate</name>
    </ligand>
</feature>
<dbReference type="GO" id="GO:0006096">
    <property type="term" value="P:glycolytic process"/>
    <property type="evidence" value="ECO:0007669"/>
    <property type="project" value="UniProtKB-UniRule"/>
</dbReference>
<dbReference type="RefSeq" id="WP_066430191.1">
    <property type="nucleotide sequence ID" value="NZ_CP014227.1"/>
</dbReference>
<feature type="binding site" evidence="7">
    <location>
        <position position="212"/>
    </location>
    <ligand>
        <name>substrate</name>
    </ligand>
</feature>
<dbReference type="CDD" id="cd00311">
    <property type="entry name" value="TIM"/>
    <property type="match status" value="1"/>
</dbReference>
<reference evidence="10 12" key="2">
    <citation type="submission" date="2017-06" db="EMBL/GenBank/DDBJ databases">
        <authorList>
            <consortium name="Pathogen Informatics"/>
        </authorList>
    </citation>
    <scope>NUCLEOTIDE SEQUENCE [LARGE SCALE GENOMIC DNA]</scope>
    <source>
        <strain evidence="10 12">NCTC12947</strain>
    </source>
</reference>
<comment type="pathway">
    <text evidence="1 7 8">Carbohydrate degradation; glycolysis; D-glyceraldehyde 3-phosphate from glycerone phosphate: step 1/1.</text>
</comment>
<evidence type="ECO:0000256" key="5">
    <source>
        <dbReference type="ARBA" id="ARBA00023152"/>
    </source>
</evidence>
<dbReference type="FunFam" id="3.20.20.70:FF:000016">
    <property type="entry name" value="Triosephosphate isomerase"/>
    <property type="match status" value="1"/>
</dbReference>
<sequence length="249" mass="26915">MRKKIVAGNWKMNNDVKKSLALISEILKKLPASNAEVMVAPTFVNLIPTVEAAKGSKVEVIAQNMHFAESGAYTGEISAEMLLGVGVKTTILGHSERRAYFNETDESLAKKVDTALKHGIRVVFCIGEELADRKAGKHFDVVGSQIKKGLFHLPAEAWKHIVLAYEPVWAIGTGETASPEQAQEIHAFIRKTIADKYGKEVAESVSILYGGSVKPDNAKEIFAKADVDGGLIGGAALKADDFIKIIESI</sequence>
<dbReference type="InterPro" id="IPR020861">
    <property type="entry name" value="Triosephosphate_isomerase_AS"/>
</dbReference>
<comment type="subunit">
    <text evidence="7 8">Homodimer.</text>
</comment>
<dbReference type="InterPro" id="IPR035990">
    <property type="entry name" value="TIM_sf"/>
</dbReference>
<protein>
    <recommendedName>
        <fullName evidence="7 8">Triosephosphate isomerase</fullName>
        <shortName evidence="7">TIM</shortName>
        <shortName evidence="7">TPI</shortName>
        <ecNumber evidence="7 8">5.3.1.1</ecNumber>
    </recommendedName>
    <alternativeName>
        <fullName evidence="7">Triose-phosphate isomerase</fullName>
    </alternativeName>
</protein>
<evidence type="ECO:0000256" key="4">
    <source>
        <dbReference type="ARBA" id="ARBA00022490"/>
    </source>
</evidence>
<keyword evidence="6 7" id="KW-0413">Isomerase</keyword>
<feature type="active site" description="Proton acceptor" evidence="7">
    <location>
        <position position="166"/>
    </location>
</feature>
<feature type="binding site" evidence="7">
    <location>
        <begin position="233"/>
        <end position="234"/>
    </location>
    <ligand>
        <name>substrate</name>
    </ligand>
</feature>
<dbReference type="GO" id="GO:0006094">
    <property type="term" value="P:gluconeogenesis"/>
    <property type="evidence" value="ECO:0007669"/>
    <property type="project" value="UniProtKB-UniRule"/>
</dbReference>
<accession>A0AAX2GWZ5</accession>
<gene>
    <name evidence="7 10" type="primary">tpiA</name>
    <name evidence="9" type="ORF">AXF12_08370</name>
    <name evidence="10" type="ORF">SAMEA44541418_00008</name>
</gene>
<proteinExistence type="inferred from homology"/>
<evidence type="ECO:0000256" key="6">
    <source>
        <dbReference type="ARBA" id="ARBA00023235"/>
    </source>
</evidence>
<evidence type="ECO:0000313" key="9">
    <source>
        <dbReference type="EMBL" id="AMD85524.1"/>
    </source>
</evidence>
<dbReference type="GO" id="GO:0005829">
    <property type="term" value="C:cytosol"/>
    <property type="evidence" value="ECO:0007669"/>
    <property type="project" value="TreeGrafter"/>
</dbReference>
<organism evidence="10 12">
    <name type="scientific">Capnocytophaga haemolytica</name>
    <dbReference type="NCBI Taxonomy" id="45243"/>
    <lineage>
        <taxon>Bacteria</taxon>
        <taxon>Pseudomonadati</taxon>
        <taxon>Bacteroidota</taxon>
        <taxon>Flavobacteriia</taxon>
        <taxon>Flavobacteriales</taxon>
        <taxon>Flavobacteriaceae</taxon>
        <taxon>Capnocytophaga</taxon>
    </lineage>
</organism>
<dbReference type="GO" id="GO:0046166">
    <property type="term" value="P:glyceraldehyde-3-phosphate biosynthetic process"/>
    <property type="evidence" value="ECO:0007669"/>
    <property type="project" value="TreeGrafter"/>
</dbReference>
<dbReference type="GO" id="GO:0004807">
    <property type="term" value="F:triose-phosphate isomerase activity"/>
    <property type="evidence" value="ECO:0007669"/>
    <property type="project" value="UniProtKB-UniRule"/>
</dbReference>
<reference evidence="9 11" key="1">
    <citation type="submission" date="2016-02" db="EMBL/GenBank/DDBJ databases">
        <authorList>
            <person name="Holder M.E."/>
            <person name="Ajami N.J."/>
            <person name="Petrosino J.F."/>
        </authorList>
    </citation>
    <scope>NUCLEOTIDE SEQUENCE [LARGE SCALE GENOMIC DNA]</scope>
    <source>
        <strain evidence="9 11">CCUG 32990</strain>
    </source>
</reference>
<evidence type="ECO:0000313" key="12">
    <source>
        <dbReference type="Proteomes" id="UP000215539"/>
    </source>
</evidence>
<dbReference type="InterPro" id="IPR022896">
    <property type="entry name" value="TrioseP_Isoase_bac/euk"/>
</dbReference>
<dbReference type="SUPFAM" id="SSF51351">
    <property type="entry name" value="Triosephosphate isomerase (TIM)"/>
    <property type="match status" value="1"/>
</dbReference>
<dbReference type="PANTHER" id="PTHR21139">
    <property type="entry name" value="TRIOSEPHOSPHATE ISOMERASE"/>
    <property type="match status" value="1"/>
</dbReference>
<comment type="catalytic activity">
    <reaction evidence="7 8">
        <text>D-glyceraldehyde 3-phosphate = dihydroxyacetone phosphate</text>
        <dbReference type="Rhea" id="RHEA:18585"/>
        <dbReference type="ChEBI" id="CHEBI:57642"/>
        <dbReference type="ChEBI" id="CHEBI:59776"/>
        <dbReference type="EC" id="5.3.1.1"/>
    </reaction>
</comment>
<dbReference type="Proteomes" id="UP000065822">
    <property type="component" value="Chromosome"/>
</dbReference>
<keyword evidence="11" id="KW-1185">Reference proteome</keyword>
<feature type="binding site" evidence="7">
    <location>
        <position position="172"/>
    </location>
    <ligand>
        <name>substrate</name>
    </ligand>
</feature>
<comment type="pathway">
    <text evidence="7 8">Carbohydrate biosynthesis; gluconeogenesis.</text>
</comment>
<dbReference type="PANTHER" id="PTHR21139:SF42">
    <property type="entry name" value="TRIOSEPHOSPHATE ISOMERASE"/>
    <property type="match status" value="1"/>
</dbReference>
<evidence type="ECO:0000256" key="2">
    <source>
        <dbReference type="ARBA" id="ARBA00007422"/>
    </source>
</evidence>
<dbReference type="EMBL" id="LT906449">
    <property type="protein sequence ID" value="SNV00574.1"/>
    <property type="molecule type" value="Genomic_DNA"/>
</dbReference>
<dbReference type="EMBL" id="CP014227">
    <property type="protein sequence ID" value="AMD85524.1"/>
    <property type="molecule type" value="Genomic_DNA"/>
</dbReference>
<dbReference type="InterPro" id="IPR000652">
    <property type="entry name" value="Triosephosphate_isomerase"/>
</dbReference>
<evidence type="ECO:0000256" key="8">
    <source>
        <dbReference type="RuleBase" id="RU363013"/>
    </source>
</evidence>
<dbReference type="EC" id="5.3.1.1" evidence="7 8"/>
<dbReference type="Proteomes" id="UP000215539">
    <property type="component" value="Chromosome 1"/>
</dbReference>
<keyword evidence="4 7" id="KW-0963">Cytoplasm</keyword>
<evidence type="ECO:0000313" key="11">
    <source>
        <dbReference type="Proteomes" id="UP000065822"/>
    </source>
</evidence>
<dbReference type="Pfam" id="PF00121">
    <property type="entry name" value="TIM"/>
    <property type="match status" value="1"/>
</dbReference>
<evidence type="ECO:0000256" key="7">
    <source>
        <dbReference type="HAMAP-Rule" id="MF_00147"/>
    </source>
</evidence>
<feature type="active site" description="Electrophile" evidence="7">
    <location>
        <position position="94"/>
    </location>
</feature>
<dbReference type="HAMAP" id="MF_00147_B">
    <property type="entry name" value="TIM_B"/>
    <property type="match status" value="1"/>
</dbReference>
<name>A0AAX2GWZ5_9FLAO</name>
<dbReference type="PROSITE" id="PS00171">
    <property type="entry name" value="TIM_1"/>
    <property type="match status" value="1"/>
</dbReference>
<dbReference type="KEGG" id="chg:AXF12_08370"/>
<dbReference type="Gene3D" id="3.20.20.70">
    <property type="entry name" value="Aldolase class I"/>
    <property type="match status" value="1"/>
</dbReference>
<evidence type="ECO:0000256" key="1">
    <source>
        <dbReference type="ARBA" id="ARBA00004680"/>
    </source>
</evidence>